<comment type="caution">
    <text evidence="1">The sequence shown here is derived from an EMBL/GenBank/DDBJ whole genome shotgun (WGS) entry which is preliminary data.</text>
</comment>
<proteinExistence type="predicted"/>
<name>A0A9D2WSN5_9FIRM</name>
<dbReference type="OrthoDB" id="580775at2"/>
<dbReference type="RefSeq" id="WP_161820539.1">
    <property type="nucleotide sequence ID" value="NZ_LSRS01000001.1"/>
</dbReference>
<sequence length="100" mass="11655">MDFLYTADGAKINAGNVSNLFKNMPNALIRAQAIQEKMDEIIIKLEVDKKLYNPEYDELLRDEFIHKFGTSTKIIIEHVDEIPREISGKFRMIKNNVDRQ</sequence>
<evidence type="ECO:0000313" key="1">
    <source>
        <dbReference type="EMBL" id="KAF1086373.1"/>
    </source>
</evidence>
<evidence type="ECO:0000313" key="2">
    <source>
        <dbReference type="Proteomes" id="UP000798488"/>
    </source>
</evidence>
<accession>A0A9D2WSN5</accession>
<gene>
    <name evidence="1" type="ORF">SPSYN_00091</name>
</gene>
<reference evidence="1" key="1">
    <citation type="submission" date="2016-02" db="EMBL/GenBank/DDBJ databases">
        <title>Draft Genome Sequence of Sporotomaculum syntrophicum Strain FB, a Syntrophic Benzoate Degrader.</title>
        <authorList>
            <person name="Nobu M.K."/>
            <person name="Narihiro T."/>
            <person name="Qiu Y.-L."/>
            <person name="Ohashi A."/>
            <person name="Liu W.-T."/>
            <person name="Yuji S."/>
        </authorList>
    </citation>
    <scope>NUCLEOTIDE SEQUENCE</scope>
    <source>
        <strain evidence="1">FB</strain>
    </source>
</reference>
<dbReference type="AlphaFoldDB" id="A0A9D2WSN5"/>
<dbReference type="EMBL" id="LSRS01000001">
    <property type="protein sequence ID" value="KAF1086373.1"/>
    <property type="molecule type" value="Genomic_DNA"/>
</dbReference>
<organism evidence="1 2">
    <name type="scientific">Sporotomaculum syntrophicum</name>
    <dbReference type="NCBI Taxonomy" id="182264"/>
    <lineage>
        <taxon>Bacteria</taxon>
        <taxon>Bacillati</taxon>
        <taxon>Bacillota</taxon>
        <taxon>Clostridia</taxon>
        <taxon>Eubacteriales</taxon>
        <taxon>Desulfallaceae</taxon>
        <taxon>Sporotomaculum</taxon>
    </lineage>
</organism>
<protein>
    <submittedName>
        <fullName evidence="1">Uncharacterized protein</fullName>
    </submittedName>
</protein>
<keyword evidence="2" id="KW-1185">Reference proteome</keyword>
<dbReference type="Proteomes" id="UP000798488">
    <property type="component" value="Unassembled WGS sequence"/>
</dbReference>